<accession>A0ABR1BWL6</accession>
<dbReference type="PANTHER" id="PTHR12243">
    <property type="entry name" value="MADF DOMAIN TRANSCRIPTION FACTOR"/>
    <property type="match status" value="1"/>
</dbReference>
<name>A0ABR1BWL6_NECAM</name>
<evidence type="ECO:0000259" key="2">
    <source>
        <dbReference type="PROSITE" id="PS51029"/>
    </source>
</evidence>
<dbReference type="Proteomes" id="UP001303046">
    <property type="component" value="Unassembled WGS sequence"/>
</dbReference>
<keyword evidence="4" id="KW-1185">Reference proteome</keyword>
<dbReference type="Pfam" id="PF10545">
    <property type="entry name" value="MADF_DNA_bdg"/>
    <property type="match status" value="1"/>
</dbReference>
<dbReference type="InterPro" id="IPR039353">
    <property type="entry name" value="TF_Adf1"/>
</dbReference>
<feature type="region of interest" description="Disordered" evidence="1">
    <location>
        <begin position="153"/>
        <end position="188"/>
    </location>
</feature>
<dbReference type="PANTHER" id="PTHR12243:SF67">
    <property type="entry name" value="COREPRESSOR OF PANGOLIN, ISOFORM A-RELATED"/>
    <property type="match status" value="1"/>
</dbReference>
<dbReference type="InterPro" id="IPR006578">
    <property type="entry name" value="MADF-dom"/>
</dbReference>
<evidence type="ECO:0000313" key="4">
    <source>
        <dbReference type="Proteomes" id="UP001303046"/>
    </source>
</evidence>
<protein>
    <recommendedName>
        <fullName evidence="2">MADF domain-containing protein</fullName>
    </recommendedName>
</protein>
<evidence type="ECO:0000313" key="3">
    <source>
        <dbReference type="EMBL" id="KAK6730759.1"/>
    </source>
</evidence>
<gene>
    <name evidence="3" type="primary">Necator_chrI.g3438</name>
    <name evidence="3" type="ORF">RB195_007309</name>
</gene>
<dbReference type="EMBL" id="JAVFWL010000001">
    <property type="protein sequence ID" value="KAK6730759.1"/>
    <property type="molecule type" value="Genomic_DNA"/>
</dbReference>
<reference evidence="3 4" key="1">
    <citation type="submission" date="2023-08" db="EMBL/GenBank/DDBJ databases">
        <title>A Necator americanus chromosomal reference genome.</title>
        <authorList>
            <person name="Ilik V."/>
            <person name="Petrzelkova K.J."/>
            <person name="Pardy F."/>
            <person name="Fuh T."/>
            <person name="Niatou-Singa F.S."/>
            <person name="Gouil Q."/>
            <person name="Baker L."/>
            <person name="Ritchie M.E."/>
            <person name="Jex A.R."/>
            <person name="Gazzola D."/>
            <person name="Li H."/>
            <person name="Toshio Fujiwara R."/>
            <person name="Zhan B."/>
            <person name="Aroian R.V."/>
            <person name="Pafco B."/>
            <person name="Schwarz E.M."/>
        </authorList>
    </citation>
    <scope>NUCLEOTIDE SEQUENCE [LARGE SCALE GENOMIC DNA]</scope>
    <source>
        <strain evidence="3 4">Aroian</strain>
        <tissue evidence="3">Whole animal</tissue>
    </source>
</reference>
<feature type="compositionally biased region" description="Basic and acidic residues" evidence="1">
    <location>
        <begin position="178"/>
        <end position="188"/>
    </location>
</feature>
<feature type="domain" description="MADF" evidence="2">
    <location>
        <begin position="49"/>
        <end position="150"/>
    </location>
</feature>
<sequence>MLLLYANKEVMRVAAGSFAASSRVGNLFRRNMPKCSDDFSHFTEDDKFYLIDLVQERKVLWLEDHCDYKNSAVRMRKWHEIQQAFSHKGKQIPIIELQKHWRTLRDTYVRKQRYMKEALQQPNGAESRVTRRIMAWPFYERMVFLTLFAGENSNSRRSRSSPKREPECSPKLELPCSSEKEEKQTKDGDHALSVLEAFARDFNSHTVPPPGDEWDILGASLSIRLRELAVSDRVKAQEYRLEVDQLILNIGKSIIECARASQ</sequence>
<proteinExistence type="predicted"/>
<comment type="caution">
    <text evidence="3">The sequence shown here is derived from an EMBL/GenBank/DDBJ whole genome shotgun (WGS) entry which is preliminary data.</text>
</comment>
<dbReference type="SMART" id="SM00595">
    <property type="entry name" value="MADF"/>
    <property type="match status" value="1"/>
</dbReference>
<evidence type="ECO:0000256" key="1">
    <source>
        <dbReference type="SAM" id="MobiDB-lite"/>
    </source>
</evidence>
<dbReference type="PROSITE" id="PS51029">
    <property type="entry name" value="MADF"/>
    <property type="match status" value="1"/>
</dbReference>
<organism evidence="3 4">
    <name type="scientific">Necator americanus</name>
    <name type="common">Human hookworm</name>
    <dbReference type="NCBI Taxonomy" id="51031"/>
    <lineage>
        <taxon>Eukaryota</taxon>
        <taxon>Metazoa</taxon>
        <taxon>Ecdysozoa</taxon>
        <taxon>Nematoda</taxon>
        <taxon>Chromadorea</taxon>
        <taxon>Rhabditida</taxon>
        <taxon>Rhabditina</taxon>
        <taxon>Rhabditomorpha</taxon>
        <taxon>Strongyloidea</taxon>
        <taxon>Ancylostomatidae</taxon>
        <taxon>Bunostominae</taxon>
        <taxon>Necator</taxon>
    </lineage>
</organism>